<name>A6IB30_RAT</name>
<gene>
    <name evidence="2" type="ORF">rCG_56542</name>
</gene>
<feature type="region of interest" description="Disordered" evidence="1">
    <location>
        <begin position="1"/>
        <end position="32"/>
    </location>
</feature>
<organism evidence="2 3">
    <name type="scientific">Rattus norvegicus</name>
    <name type="common">Rat</name>
    <dbReference type="NCBI Taxonomy" id="10116"/>
    <lineage>
        <taxon>Eukaryota</taxon>
        <taxon>Metazoa</taxon>
        <taxon>Chordata</taxon>
        <taxon>Craniata</taxon>
        <taxon>Vertebrata</taxon>
        <taxon>Euteleostomi</taxon>
        <taxon>Mammalia</taxon>
        <taxon>Eutheria</taxon>
        <taxon>Euarchontoglires</taxon>
        <taxon>Glires</taxon>
        <taxon>Rodentia</taxon>
        <taxon>Myomorpha</taxon>
        <taxon>Muroidea</taxon>
        <taxon>Muridae</taxon>
        <taxon>Murinae</taxon>
        <taxon>Rattus</taxon>
    </lineage>
</organism>
<feature type="compositionally biased region" description="Polar residues" evidence="1">
    <location>
        <begin position="8"/>
        <end position="32"/>
    </location>
</feature>
<dbReference type="EMBL" id="CH473957">
    <property type="protein sequence ID" value="EDL91298.1"/>
    <property type="molecule type" value="Genomic_DNA"/>
</dbReference>
<proteinExistence type="predicted"/>
<dbReference type="AlphaFoldDB" id="A6IB30"/>
<sequence>MGDMVAFRTQSKPTALNESGTGSTGNNHFSSRFCTSAVSSRPNIDGILLSSQL</sequence>
<evidence type="ECO:0000256" key="1">
    <source>
        <dbReference type="SAM" id="MobiDB-lite"/>
    </source>
</evidence>
<accession>A6IB30</accession>
<evidence type="ECO:0000313" key="3">
    <source>
        <dbReference type="Proteomes" id="UP000234681"/>
    </source>
</evidence>
<reference evidence="3" key="1">
    <citation type="submission" date="2005-09" db="EMBL/GenBank/DDBJ databases">
        <authorList>
            <person name="Mural R.J."/>
            <person name="Li P.W."/>
            <person name="Adams M.D."/>
            <person name="Amanatides P.G."/>
            <person name="Baden-Tillson H."/>
            <person name="Barnstead M."/>
            <person name="Chin S.H."/>
            <person name="Dew I."/>
            <person name="Evans C.A."/>
            <person name="Ferriera S."/>
            <person name="Flanigan M."/>
            <person name="Fosler C."/>
            <person name="Glodek A."/>
            <person name="Gu Z."/>
            <person name="Holt R.A."/>
            <person name="Jennings D."/>
            <person name="Kraft C.L."/>
            <person name="Lu F."/>
            <person name="Nguyen T."/>
            <person name="Nusskern D.R."/>
            <person name="Pfannkoch C.M."/>
            <person name="Sitter C."/>
            <person name="Sutton G.G."/>
            <person name="Venter J.C."/>
            <person name="Wang Z."/>
            <person name="Woodage T."/>
            <person name="Zheng X.H."/>
            <person name="Zhong F."/>
        </authorList>
    </citation>
    <scope>NUCLEOTIDE SEQUENCE [LARGE SCALE GENOMIC DNA]</scope>
    <source>
        <strain>BN</strain>
        <strain evidence="3">Sprague-Dawley</strain>
    </source>
</reference>
<evidence type="ECO:0000313" key="2">
    <source>
        <dbReference type="EMBL" id="EDL91298.1"/>
    </source>
</evidence>
<dbReference type="Proteomes" id="UP000234681">
    <property type="component" value="Chromosome 4"/>
</dbReference>
<protein>
    <submittedName>
        <fullName evidence="2">RCG56542</fullName>
    </submittedName>
</protein>